<dbReference type="InterPro" id="IPR013328">
    <property type="entry name" value="6PGD_dom2"/>
</dbReference>
<dbReference type="PANTHER" id="PTHR48075">
    <property type="entry name" value="3-HYDROXYACYL-COA DEHYDROGENASE FAMILY PROTEIN"/>
    <property type="match status" value="1"/>
</dbReference>
<evidence type="ECO:0000259" key="13">
    <source>
        <dbReference type="Pfam" id="PF02737"/>
    </source>
</evidence>
<evidence type="ECO:0000256" key="10">
    <source>
        <dbReference type="PIRSR" id="PIRSR000105-1"/>
    </source>
</evidence>
<evidence type="ECO:0000256" key="6">
    <source>
        <dbReference type="ARBA" id="ARBA00023002"/>
    </source>
</evidence>
<dbReference type="OrthoDB" id="2021159at2759"/>
<feature type="binding site" evidence="11">
    <location>
        <begin position="12"/>
        <end position="17"/>
    </location>
    <ligand>
        <name>NAD(+)</name>
        <dbReference type="ChEBI" id="CHEBI:57540"/>
    </ligand>
</feature>
<dbReference type="GeneID" id="39586042"/>
<keyword evidence="7 11" id="KW-0520">NAD</keyword>
<feature type="site" description="Important for catalytic activity" evidence="10">
    <location>
        <position position="120"/>
    </location>
</feature>
<dbReference type="AlphaFoldDB" id="A0A427XKR0"/>
<evidence type="ECO:0000256" key="3">
    <source>
        <dbReference type="ARBA" id="ARBA00011738"/>
    </source>
</evidence>
<feature type="binding site" evidence="11">
    <location>
        <position position="35"/>
    </location>
    <ligand>
        <name>NAD(+)</name>
        <dbReference type="ChEBI" id="CHEBI:57540"/>
    </ligand>
</feature>
<gene>
    <name evidence="14" type="ORF">EHS24_001499</name>
</gene>
<dbReference type="RefSeq" id="XP_028474597.1">
    <property type="nucleotide sequence ID" value="XM_028617290.1"/>
</dbReference>
<evidence type="ECO:0000256" key="5">
    <source>
        <dbReference type="ARBA" id="ARBA00022553"/>
    </source>
</evidence>
<dbReference type="EC" id="1.1.1.45" evidence="8"/>
<dbReference type="GO" id="GO:0070403">
    <property type="term" value="F:NAD+ binding"/>
    <property type="evidence" value="ECO:0007669"/>
    <property type="project" value="InterPro"/>
</dbReference>
<dbReference type="GO" id="GO:0050104">
    <property type="term" value="F:L-gulonate 3-dehydrogenase activity"/>
    <property type="evidence" value="ECO:0007669"/>
    <property type="project" value="UniProtKB-EC"/>
</dbReference>
<evidence type="ECO:0000256" key="1">
    <source>
        <dbReference type="ARBA" id="ARBA00004496"/>
    </source>
</evidence>
<dbReference type="InterPro" id="IPR006180">
    <property type="entry name" value="3-OHacyl-CoA_DH_CS"/>
</dbReference>
<feature type="binding site" evidence="11">
    <location>
        <position position="123"/>
    </location>
    <ligand>
        <name>NAD(+)</name>
        <dbReference type="ChEBI" id="CHEBI:57540"/>
    </ligand>
</feature>
<dbReference type="PIRSF" id="PIRSF000105">
    <property type="entry name" value="HCDH"/>
    <property type="match status" value="1"/>
</dbReference>
<feature type="binding site" evidence="11">
    <location>
        <position position="99"/>
    </location>
    <ligand>
        <name>NAD(+)</name>
        <dbReference type="ChEBI" id="CHEBI:57540"/>
    </ligand>
</feature>
<comment type="subunit">
    <text evidence="3">Homodimer.</text>
</comment>
<dbReference type="PANTHER" id="PTHR48075:SF1">
    <property type="entry name" value="LAMBDA-CRYSTALLIN HOMOLOG"/>
    <property type="match status" value="1"/>
</dbReference>
<accession>A0A427XKR0</accession>
<keyword evidence="6" id="KW-0560">Oxidoreductase</keyword>
<feature type="binding site" evidence="11">
    <location>
        <position position="73"/>
    </location>
    <ligand>
        <name>NAD(+)</name>
        <dbReference type="ChEBI" id="CHEBI:57540"/>
    </ligand>
</feature>
<dbReference type="Pfam" id="PF00725">
    <property type="entry name" value="3HCDH"/>
    <property type="match status" value="1"/>
</dbReference>
<keyword evidence="4" id="KW-0963">Cytoplasm</keyword>
<dbReference type="SUPFAM" id="SSF51735">
    <property type="entry name" value="NAD(P)-binding Rossmann-fold domains"/>
    <property type="match status" value="1"/>
</dbReference>
<evidence type="ECO:0000256" key="8">
    <source>
        <dbReference type="ARBA" id="ARBA00038962"/>
    </source>
</evidence>
<dbReference type="PROSITE" id="PS00067">
    <property type="entry name" value="3HCDH"/>
    <property type="match status" value="1"/>
</dbReference>
<dbReference type="Proteomes" id="UP000279236">
    <property type="component" value="Unassembled WGS sequence"/>
</dbReference>
<evidence type="ECO:0000256" key="4">
    <source>
        <dbReference type="ARBA" id="ARBA00022490"/>
    </source>
</evidence>
<dbReference type="Pfam" id="PF02737">
    <property type="entry name" value="3HCDH_N"/>
    <property type="match status" value="1"/>
</dbReference>
<reference evidence="14 15" key="1">
    <citation type="submission" date="2018-11" db="EMBL/GenBank/DDBJ databases">
        <title>Genome sequence of Apiotrichum porosum DSM 27194.</title>
        <authorList>
            <person name="Aliyu H."/>
            <person name="Gorte O."/>
            <person name="Ochsenreither K."/>
        </authorList>
    </citation>
    <scope>NUCLEOTIDE SEQUENCE [LARGE SCALE GENOMIC DNA]</scope>
    <source>
        <strain evidence="14 15">DSM 27194</strain>
    </source>
</reference>
<dbReference type="Gene3D" id="3.40.50.720">
    <property type="entry name" value="NAD(P)-binding Rossmann-like Domain"/>
    <property type="match status" value="2"/>
</dbReference>
<keyword evidence="5" id="KW-0597">Phosphoprotein</keyword>
<comment type="caution">
    <text evidence="14">The sequence shown here is derived from an EMBL/GenBank/DDBJ whole genome shotgun (WGS) entry which is preliminary data.</text>
</comment>
<keyword evidence="15" id="KW-1185">Reference proteome</keyword>
<proteinExistence type="inferred from homology"/>
<dbReference type="InterPro" id="IPR036291">
    <property type="entry name" value="NAD(P)-bd_dom_sf"/>
</dbReference>
<evidence type="ECO:0000313" key="15">
    <source>
        <dbReference type="Proteomes" id="UP000279236"/>
    </source>
</evidence>
<dbReference type="Gene3D" id="1.10.1040.10">
    <property type="entry name" value="N-(1-d-carboxylethyl)-l-norvaline Dehydrogenase, domain 2"/>
    <property type="match status" value="1"/>
</dbReference>
<name>A0A427XKR0_9TREE</name>
<comment type="subcellular location">
    <subcellularLocation>
        <location evidence="1">Cytoplasm</location>
    </subcellularLocation>
</comment>
<evidence type="ECO:0000313" key="14">
    <source>
        <dbReference type="EMBL" id="RSH79450.1"/>
    </source>
</evidence>
<feature type="domain" description="3-hydroxyacyl-CoA dehydrogenase C-terminal" evidence="12">
    <location>
        <begin position="167"/>
        <end position="263"/>
    </location>
</feature>
<dbReference type="InterPro" id="IPR006108">
    <property type="entry name" value="3HC_DH_C"/>
</dbReference>
<dbReference type="GO" id="GO:0005737">
    <property type="term" value="C:cytoplasm"/>
    <property type="evidence" value="ECO:0007669"/>
    <property type="project" value="UniProtKB-SubCell"/>
</dbReference>
<dbReference type="InterPro" id="IPR008927">
    <property type="entry name" value="6-PGluconate_DH-like_C_sf"/>
</dbReference>
<sequence length="290" mass="30671">MSFEPMRIAVLGVGLMGAGIASLLADAGHNVTAWDVRADALAELKAAFPRIATTPDLATAVGSAQVVMEAIAENLAAKHAVYASISAINATCIVASNTSSLSASLLASGLSSPERFAIAHFFNHPRIVPLVEVVPAEHTSEETLETLRAMLDHAGKLPVILRKEVPGFVANRLQAAMYREAFALAEEGVASFEDIDLIVRGALGSRWAAAGPMTVVDAAGLDIWQAVMTQLYPLLSNVTEAPAAIREAVERGELGAKTGKGLYGHTKEQDQALRDRIGEHFNLEFPAVPK</sequence>
<dbReference type="STRING" id="105984.A0A427XKR0"/>
<feature type="binding site" evidence="11">
    <location>
        <position position="257"/>
    </location>
    <ligand>
        <name>NAD(+)</name>
        <dbReference type="ChEBI" id="CHEBI:57540"/>
    </ligand>
</feature>
<evidence type="ECO:0000256" key="11">
    <source>
        <dbReference type="PIRSR" id="PIRSR000105-2"/>
    </source>
</evidence>
<evidence type="ECO:0000259" key="12">
    <source>
        <dbReference type="Pfam" id="PF00725"/>
    </source>
</evidence>
<dbReference type="InterPro" id="IPR022694">
    <property type="entry name" value="3-OHacyl-CoA_DH"/>
</dbReference>
<evidence type="ECO:0000256" key="7">
    <source>
        <dbReference type="ARBA" id="ARBA00023027"/>
    </source>
</evidence>
<evidence type="ECO:0000256" key="2">
    <source>
        <dbReference type="ARBA" id="ARBA00009463"/>
    </source>
</evidence>
<feature type="binding site" evidence="11">
    <location>
        <position position="78"/>
    </location>
    <ligand>
        <name>NAD(+)</name>
        <dbReference type="ChEBI" id="CHEBI:57540"/>
    </ligand>
</feature>
<comment type="similarity">
    <text evidence="2">Belongs to the 3-hydroxyacyl-CoA dehydrogenase family.</text>
</comment>
<organism evidence="14 15">
    <name type="scientific">Apiotrichum porosum</name>
    <dbReference type="NCBI Taxonomy" id="105984"/>
    <lineage>
        <taxon>Eukaryota</taxon>
        <taxon>Fungi</taxon>
        <taxon>Dikarya</taxon>
        <taxon>Basidiomycota</taxon>
        <taxon>Agaricomycotina</taxon>
        <taxon>Tremellomycetes</taxon>
        <taxon>Trichosporonales</taxon>
        <taxon>Trichosporonaceae</taxon>
        <taxon>Apiotrichum</taxon>
    </lineage>
</organism>
<evidence type="ECO:0000256" key="9">
    <source>
        <dbReference type="ARBA" id="ARBA00042709"/>
    </source>
</evidence>
<dbReference type="EMBL" id="RSCE01000010">
    <property type="protein sequence ID" value="RSH79450.1"/>
    <property type="molecule type" value="Genomic_DNA"/>
</dbReference>
<feature type="domain" description="3-hydroxyacyl-CoA dehydrogenase NAD binding" evidence="13">
    <location>
        <begin position="44"/>
        <end position="163"/>
    </location>
</feature>
<protein>
    <recommendedName>
        <fullName evidence="9">L-gulonate 3-dehydrogenase</fullName>
        <ecNumber evidence="8">1.1.1.45</ecNumber>
    </recommendedName>
    <alternativeName>
        <fullName evidence="9">L-gulonate 3-dehydrogenase</fullName>
    </alternativeName>
</protein>
<dbReference type="SUPFAM" id="SSF48179">
    <property type="entry name" value="6-phosphogluconate dehydrogenase C-terminal domain-like"/>
    <property type="match status" value="1"/>
</dbReference>
<dbReference type="InterPro" id="IPR006176">
    <property type="entry name" value="3-OHacyl-CoA_DH_NAD-bd"/>
</dbReference>
<dbReference type="GO" id="GO:0006631">
    <property type="term" value="P:fatty acid metabolic process"/>
    <property type="evidence" value="ECO:0007669"/>
    <property type="project" value="InterPro"/>
</dbReference>